<dbReference type="AlphaFoldDB" id="A0A4T2BPI4"/>
<gene>
    <name evidence="2" type="ORF">D4765_15485</name>
</gene>
<dbReference type="Proteomes" id="UP000306192">
    <property type="component" value="Unassembled WGS sequence"/>
</dbReference>
<dbReference type="CDD" id="cd00093">
    <property type="entry name" value="HTH_XRE"/>
    <property type="match status" value="1"/>
</dbReference>
<keyword evidence="3" id="KW-1185">Reference proteome</keyword>
<dbReference type="EMBL" id="QYRT01000039">
    <property type="protein sequence ID" value="TIH32692.1"/>
    <property type="molecule type" value="Genomic_DNA"/>
</dbReference>
<proteinExistence type="predicted"/>
<protein>
    <submittedName>
        <fullName evidence="2">XRE family transcriptional regulator</fullName>
    </submittedName>
</protein>
<dbReference type="PROSITE" id="PS50943">
    <property type="entry name" value="HTH_CROC1"/>
    <property type="match status" value="1"/>
</dbReference>
<dbReference type="SMART" id="SM00530">
    <property type="entry name" value="HTH_XRE"/>
    <property type="match status" value="1"/>
</dbReference>
<dbReference type="GO" id="GO:0003677">
    <property type="term" value="F:DNA binding"/>
    <property type="evidence" value="ECO:0007669"/>
    <property type="project" value="InterPro"/>
</dbReference>
<name>A0A4T2BPI4_9MICO</name>
<evidence type="ECO:0000259" key="1">
    <source>
        <dbReference type="PROSITE" id="PS50943"/>
    </source>
</evidence>
<organism evidence="2 3">
    <name type="scientific">Subtercola vilae</name>
    <dbReference type="NCBI Taxonomy" id="2056433"/>
    <lineage>
        <taxon>Bacteria</taxon>
        <taxon>Bacillati</taxon>
        <taxon>Actinomycetota</taxon>
        <taxon>Actinomycetes</taxon>
        <taxon>Micrococcales</taxon>
        <taxon>Microbacteriaceae</taxon>
        <taxon>Subtercola</taxon>
    </lineage>
</organism>
<dbReference type="InterPro" id="IPR010982">
    <property type="entry name" value="Lambda_DNA-bd_dom_sf"/>
</dbReference>
<evidence type="ECO:0000313" key="3">
    <source>
        <dbReference type="Proteomes" id="UP000306192"/>
    </source>
</evidence>
<reference evidence="2 3" key="1">
    <citation type="journal article" date="2019" name="Microorganisms">
        <title>Systematic Affiliation and Genome Analysis of Subtercola vilae DB165(T) with Particular Emphasis on Cold Adaptation of an Isolate from a High-Altitude Cold Volcano Lake.</title>
        <authorList>
            <person name="Villalobos A.S."/>
            <person name="Wiese J."/>
            <person name="Imhoff J.F."/>
            <person name="Dorador C."/>
            <person name="Keller A."/>
            <person name="Hentschel U."/>
        </authorList>
    </citation>
    <scope>NUCLEOTIDE SEQUENCE [LARGE SCALE GENOMIC DNA]</scope>
    <source>
        <strain evidence="2 3">DB165</strain>
    </source>
</reference>
<accession>A0A4T2BPI4</accession>
<evidence type="ECO:0000313" key="2">
    <source>
        <dbReference type="EMBL" id="TIH32692.1"/>
    </source>
</evidence>
<dbReference type="InterPro" id="IPR001387">
    <property type="entry name" value="Cro/C1-type_HTH"/>
</dbReference>
<dbReference type="Pfam" id="PF01381">
    <property type="entry name" value="HTH_3"/>
    <property type="match status" value="1"/>
</dbReference>
<sequence length="83" mass="9217">MARFSISQTEMAEEVGVNQSQLSKMIRGLRQITIDQLEIMCEVLDIDSGKLVAAADYAVADRGERPVVMHYVIDGVRGEGTRF</sequence>
<feature type="domain" description="HTH cro/C1-type" evidence="1">
    <location>
        <begin position="6"/>
        <end position="51"/>
    </location>
</feature>
<dbReference type="SUPFAM" id="SSF47413">
    <property type="entry name" value="lambda repressor-like DNA-binding domains"/>
    <property type="match status" value="1"/>
</dbReference>
<comment type="caution">
    <text evidence="2">The sequence shown here is derived from an EMBL/GenBank/DDBJ whole genome shotgun (WGS) entry which is preliminary data.</text>
</comment>
<dbReference type="Gene3D" id="1.10.260.40">
    <property type="entry name" value="lambda repressor-like DNA-binding domains"/>
    <property type="match status" value="1"/>
</dbReference>